<dbReference type="InterPro" id="IPR045372">
    <property type="entry name" value="YidB"/>
</dbReference>
<protein>
    <submittedName>
        <fullName evidence="1">DUF937 domain-containing protein</fullName>
    </submittedName>
</protein>
<name>A0A494XZV4_9BURK</name>
<evidence type="ECO:0000313" key="1">
    <source>
        <dbReference type="EMBL" id="RKP54579.1"/>
    </source>
</evidence>
<sequence length="141" mass="13809">MGLLDSLTSALGSGDATQGSAHASVLAAAMEYVNQQPGGLGGVVQSFEQNGLGGVIGSWIGNGENQPISSDQIESTLGSDAVSAIAQKAGVPADQVSGILSQVLPHLVDKATPNGEVPQGGGFDASSLLGALGGLLGKREG</sequence>
<evidence type="ECO:0000313" key="2">
    <source>
        <dbReference type="Proteomes" id="UP000270342"/>
    </source>
</evidence>
<gene>
    <name evidence="1" type="ORF">D7S86_12970</name>
</gene>
<dbReference type="EMBL" id="RBZU01000005">
    <property type="protein sequence ID" value="RKP54579.1"/>
    <property type="molecule type" value="Genomic_DNA"/>
</dbReference>
<dbReference type="InterPro" id="IPR027405">
    <property type="entry name" value="YidB-like"/>
</dbReference>
<dbReference type="AlphaFoldDB" id="A0A494XZV4"/>
<dbReference type="Proteomes" id="UP000270342">
    <property type="component" value="Unassembled WGS sequence"/>
</dbReference>
<dbReference type="OrthoDB" id="9795283at2"/>
<dbReference type="SUPFAM" id="SSF140804">
    <property type="entry name" value="YidB-like"/>
    <property type="match status" value="1"/>
</dbReference>
<organism evidence="1 2">
    <name type="scientific">Pararobbsia silviterrae</name>
    <dbReference type="NCBI Taxonomy" id="1792498"/>
    <lineage>
        <taxon>Bacteria</taxon>
        <taxon>Pseudomonadati</taxon>
        <taxon>Pseudomonadota</taxon>
        <taxon>Betaproteobacteria</taxon>
        <taxon>Burkholderiales</taxon>
        <taxon>Burkholderiaceae</taxon>
        <taxon>Pararobbsia</taxon>
    </lineage>
</organism>
<dbReference type="Gene3D" id="1.10.10.690">
    <property type="entry name" value="YidB-like"/>
    <property type="match status" value="1"/>
</dbReference>
<accession>A0A494XZV4</accession>
<comment type="caution">
    <text evidence="1">The sequence shown here is derived from an EMBL/GenBank/DDBJ whole genome shotgun (WGS) entry which is preliminary data.</text>
</comment>
<reference evidence="1 2" key="1">
    <citation type="submission" date="2018-10" db="EMBL/GenBank/DDBJ databases">
        <title>Robbsia sp. DHC34, isolated from soil.</title>
        <authorList>
            <person name="Gao Z.-H."/>
            <person name="Qiu L.-H."/>
        </authorList>
    </citation>
    <scope>NUCLEOTIDE SEQUENCE [LARGE SCALE GENOMIC DNA]</scope>
    <source>
        <strain evidence="1 2">DHC34</strain>
    </source>
</reference>
<keyword evidence="2" id="KW-1185">Reference proteome</keyword>
<dbReference type="Pfam" id="PF20159">
    <property type="entry name" value="YidB"/>
    <property type="match status" value="1"/>
</dbReference>
<dbReference type="RefSeq" id="WP_121087090.1">
    <property type="nucleotide sequence ID" value="NZ_RBZU01000005.1"/>
</dbReference>
<proteinExistence type="predicted"/>